<dbReference type="RefSeq" id="WP_092577846.1">
    <property type="nucleotide sequence ID" value="NZ_FOFN01000002.1"/>
</dbReference>
<sequence length="164" mass="18647">MIAFLKAATSEHFTSVEMLAEAIWREHYTSIIGKPQVDYMLNKFQSAKTIKQQVLEGYHYYILMFDNKAVGYIAIKKEDQDLFLSKIYLLKSQRGKGFGKSAIVFIENKANEWGCNSISLTVNKGNTNSIKAYENLGFKHLGAIVIDIGNGFVMDDYKMKKVLL</sequence>
<dbReference type="InterPro" id="IPR016181">
    <property type="entry name" value="Acyl_CoA_acyltransferase"/>
</dbReference>
<accession>A0A1H9F5M1</accession>
<dbReference type="CDD" id="cd04301">
    <property type="entry name" value="NAT_SF"/>
    <property type="match status" value="1"/>
</dbReference>
<dbReference type="InterPro" id="IPR050276">
    <property type="entry name" value="MshD_Acetyltransferase"/>
</dbReference>
<dbReference type="InterPro" id="IPR000182">
    <property type="entry name" value="GNAT_dom"/>
</dbReference>
<dbReference type="EMBL" id="FOFN01000002">
    <property type="protein sequence ID" value="SEQ33222.1"/>
    <property type="molecule type" value="Genomic_DNA"/>
</dbReference>
<dbReference type="GO" id="GO:0016747">
    <property type="term" value="F:acyltransferase activity, transferring groups other than amino-acyl groups"/>
    <property type="evidence" value="ECO:0007669"/>
    <property type="project" value="InterPro"/>
</dbReference>
<dbReference type="Gene3D" id="3.40.630.30">
    <property type="match status" value="1"/>
</dbReference>
<evidence type="ECO:0000313" key="2">
    <source>
        <dbReference type="EMBL" id="SEQ33222.1"/>
    </source>
</evidence>
<keyword evidence="3" id="KW-1185">Reference proteome</keyword>
<dbReference type="PANTHER" id="PTHR43617">
    <property type="entry name" value="L-AMINO ACID N-ACETYLTRANSFERASE"/>
    <property type="match status" value="1"/>
</dbReference>
<reference evidence="2 3" key="1">
    <citation type="submission" date="2016-10" db="EMBL/GenBank/DDBJ databases">
        <authorList>
            <person name="de Groot N.N."/>
        </authorList>
    </citation>
    <scope>NUCLEOTIDE SEQUENCE [LARGE SCALE GENOMIC DNA]</scope>
    <source>
        <strain evidence="2 3">DSM 21035</strain>
    </source>
</reference>
<dbReference type="Pfam" id="PF00583">
    <property type="entry name" value="Acetyltransf_1"/>
    <property type="match status" value="1"/>
</dbReference>
<dbReference type="STRING" id="419940.SAMN05421824_1380"/>
<protein>
    <submittedName>
        <fullName evidence="2">Acetyltransferase (GNAT) domain-containing protein</fullName>
    </submittedName>
</protein>
<organism evidence="2 3">
    <name type="scientific">Hyunsoonleella jejuensis</name>
    <dbReference type="NCBI Taxonomy" id="419940"/>
    <lineage>
        <taxon>Bacteria</taxon>
        <taxon>Pseudomonadati</taxon>
        <taxon>Bacteroidota</taxon>
        <taxon>Flavobacteriia</taxon>
        <taxon>Flavobacteriales</taxon>
        <taxon>Flavobacteriaceae</taxon>
    </lineage>
</organism>
<feature type="domain" description="N-acetyltransferase" evidence="1">
    <location>
        <begin position="21"/>
        <end position="164"/>
    </location>
</feature>
<proteinExistence type="predicted"/>
<dbReference type="PROSITE" id="PS51186">
    <property type="entry name" value="GNAT"/>
    <property type="match status" value="1"/>
</dbReference>
<dbReference type="OrthoDB" id="9800604at2"/>
<dbReference type="AlphaFoldDB" id="A0A1H9F5M1"/>
<evidence type="ECO:0000313" key="3">
    <source>
        <dbReference type="Proteomes" id="UP000198999"/>
    </source>
</evidence>
<dbReference type="SUPFAM" id="SSF55729">
    <property type="entry name" value="Acyl-CoA N-acyltransferases (Nat)"/>
    <property type="match status" value="1"/>
</dbReference>
<evidence type="ECO:0000259" key="1">
    <source>
        <dbReference type="PROSITE" id="PS51186"/>
    </source>
</evidence>
<keyword evidence="2" id="KW-0808">Transferase</keyword>
<name>A0A1H9F5M1_9FLAO</name>
<gene>
    <name evidence="2" type="ORF">SAMN05421824_1380</name>
</gene>
<dbReference type="Proteomes" id="UP000198999">
    <property type="component" value="Unassembled WGS sequence"/>
</dbReference>